<organism evidence="1 2">
    <name type="scientific">Armillaria novae-zelandiae</name>
    <dbReference type="NCBI Taxonomy" id="153914"/>
    <lineage>
        <taxon>Eukaryota</taxon>
        <taxon>Fungi</taxon>
        <taxon>Dikarya</taxon>
        <taxon>Basidiomycota</taxon>
        <taxon>Agaricomycotina</taxon>
        <taxon>Agaricomycetes</taxon>
        <taxon>Agaricomycetidae</taxon>
        <taxon>Agaricales</taxon>
        <taxon>Marasmiineae</taxon>
        <taxon>Physalacriaceae</taxon>
        <taxon>Armillaria</taxon>
    </lineage>
</organism>
<dbReference type="Proteomes" id="UP001175227">
    <property type="component" value="Unassembled WGS sequence"/>
</dbReference>
<gene>
    <name evidence="1" type="ORF">IW261DRAFT_1676177</name>
</gene>
<comment type="caution">
    <text evidence="1">The sequence shown here is derived from an EMBL/GenBank/DDBJ whole genome shotgun (WGS) entry which is preliminary data.</text>
</comment>
<reference evidence="1" key="1">
    <citation type="submission" date="2023-06" db="EMBL/GenBank/DDBJ databases">
        <authorList>
            <consortium name="Lawrence Berkeley National Laboratory"/>
            <person name="Ahrendt S."/>
            <person name="Sahu N."/>
            <person name="Indic B."/>
            <person name="Wong-Bajracharya J."/>
            <person name="Merenyi Z."/>
            <person name="Ke H.-M."/>
            <person name="Monk M."/>
            <person name="Kocsube S."/>
            <person name="Drula E."/>
            <person name="Lipzen A."/>
            <person name="Balint B."/>
            <person name="Henrissat B."/>
            <person name="Andreopoulos B."/>
            <person name="Martin F.M."/>
            <person name="Harder C.B."/>
            <person name="Rigling D."/>
            <person name="Ford K.L."/>
            <person name="Foster G.D."/>
            <person name="Pangilinan J."/>
            <person name="Papanicolaou A."/>
            <person name="Barry K."/>
            <person name="LaButti K."/>
            <person name="Viragh M."/>
            <person name="Koriabine M."/>
            <person name="Yan M."/>
            <person name="Riley R."/>
            <person name="Champramary S."/>
            <person name="Plett K.L."/>
            <person name="Tsai I.J."/>
            <person name="Slot J."/>
            <person name="Sipos G."/>
            <person name="Plett J."/>
            <person name="Nagy L.G."/>
            <person name="Grigoriev I.V."/>
        </authorList>
    </citation>
    <scope>NUCLEOTIDE SEQUENCE</scope>
    <source>
        <strain evidence="1">ICMP 16352</strain>
    </source>
</reference>
<dbReference type="EMBL" id="JAUEPR010000062">
    <property type="protein sequence ID" value="KAK0470623.1"/>
    <property type="molecule type" value="Genomic_DNA"/>
</dbReference>
<evidence type="ECO:0000313" key="1">
    <source>
        <dbReference type="EMBL" id="KAK0470623.1"/>
    </source>
</evidence>
<dbReference type="AlphaFoldDB" id="A0AA39TZ57"/>
<keyword evidence="2" id="KW-1185">Reference proteome</keyword>
<protein>
    <submittedName>
        <fullName evidence="1">Uncharacterized protein</fullName>
    </submittedName>
</protein>
<accession>A0AA39TZ57</accession>
<name>A0AA39TZ57_9AGAR</name>
<proteinExistence type="predicted"/>
<sequence length="103" mass="11236">MCAHTCLLPINGFEGETIGSKTSCATAATCQGTSRFVQLIQCYNSDVSDASDILPMSYNIYSTNIVGDCAWQEGVCPITFQNYVDWFYGTLSATNATIWPELV</sequence>
<evidence type="ECO:0000313" key="2">
    <source>
        <dbReference type="Proteomes" id="UP001175227"/>
    </source>
</evidence>